<dbReference type="GO" id="GO:0016787">
    <property type="term" value="F:hydrolase activity"/>
    <property type="evidence" value="ECO:0007669"/>
    <property type="project" value="InterPro"/>
</dbReference>
<dbReference type="KEGG" id="rir:BN877_p0121"/>
<organism evidence="2 3">
    <name type="scientific">Agrobacterium pusense</name>
    <dbReference type="NCBI Taxonomy" id="648995"/>
    <lineage>
        <taxon>Bacteria</taxon>
        <taxon>Pseudomonadati</taxon>
        <taxon>Pseudomonadota</taxon>
        <taxon>Alphaproteobacteria</taxon>
        <taxon>Hyphomicrobiales</taxon>
        <taxon>Rhizobiaceae</taxon>
        <taxon>Rhizobium/Agrobacterium group</taxon>
        <taxon>Agrobacterium</taxon>
    </lineage>
</organism>
<evidence type="ECO:0000313" key="3">
    <source>
        <dbReference type="Proteomes" id="UP000016944"/>
    </source>
</evidence>
<keyword evidence="2" id="KW-0614">Plasmid</keyword>
<dbReference type="PANTHER" id="PTHR47751">
    <property type="entry name" value="SUPERFAMILY HYDROLASE, PUTATIVE (AFU_ORTHOLOGUE AFUA_2G16580)-RELATED"/>
    <property type="match status" value="1"/>
</dbReference>
<dbReference type="PANTHER" id="PTHR47751:SF1">
    <property type="entry name" value="SUPERFAMILY HYDROLASE, PUTATIVE (AFU_ORTHOLOGUE AFUA_2G16580)-RELATED"/>
    <property type="match status" value="1"/>
</dbReference>
<reference evidence="2 3" key="1">
    <citation type="journal article" date="2013" name="Genome Announc.">
        <title>Complete Genome Sequence of the Sesbania Symbiont and Rice Growth-Promoting Endophyte Rhizobium sp. Strain IRBG74.</title>
        <authorList>
            <person name="Crook M.B."/>
            <person name="Mitra S."/>
            <person name="Ane J.M."/>
            <person name="Sadowsky M.J."/>
            <person name="Gyaneshwar P."/>
        </authorList>
    </citation>
    <scope>NUCLEOTIDE SEQUENCE [LARGE SCALE GENOMIC DNA]</scope>
    <source>
        <strain evidence="2 3">IRBG74</strain>
        <plasmid evidence="3">IRBL74_p</plasmid>
    </source>
</reference>
<dbReference type="InterPro" id="IPR029058">
    <property type="entry name" value="AB_hydrolase_fold"/>
</dbReference>
<dbReference type="PATRIC" id="fig|424182.3.peg.4874"/>
<dbReference type="Gene3D" id="1.10.10.800">
    <property type="match status" value="1"/>
</dbReference>
<dbReference type="AlphaFoldDB" id="U4Q6W2"/>
<dbReference type="Pfam" id="PF02129">
    <property type="entry name" value="Peptidase_S15"/>
    <property type="match status" value="1"/>
</dbReference>
<dbReference type="EMBL" id="HG518324">
    <property type="protein sequence ID" value="CDI11850.1"/>
    <property type="molecule type" value="Genomic_DNA"/>
</dbReference>
<protein>
    <recommendedName>
        <fullName evidence="1">Xaa-Pro dipeptidyl-peptidase-like domain-containing protein</fullName>
    </recommendedName>
</protein>
<dbReference type="InterPro" id="IPR051411">
    <property type="entry name" value="Polyketide_trans_af380"/>
</dbReference>
<feature type="domain" description="Xaa-Pro dipeptidyl-peptidase-like" evidence="1">
    <location>
        <begin position="71"/>
        <end position="209"/>
    </location>
</feature>
<dbReference type="HOGENOM" id="CLU_048587_0_1_5"/>
<dbReference type="SUPFAM" id="SSF53474">
    <property type="entry name" value="alpha/beta-Hydrolases"/>
    <property type="match status" value="1"/>
</dbReference>
<evidence type="ECO:0000313" key="2">
    <source>
        <dbReference type="EMBL" id="CDI11850.1"/>
    </source>
</evidence>
<evidence type="ECO:0000259" key="1">
    <source>
        <dbReference type="Pfam" id="PF02129"/>
    </source>
</evidence>
<dbReference type="RefSeq" id="WP_022557158.1">
    <property type="nucleotide sequence ID" value="NC_022536.1"/>
</dbReference>
<sequence>MDTKHEQTDEQQARGGFGRRDILKLTGAGAAAVMSLAANPALAQYSGSWDKTFKQSNRVEHRKVSYVNRLGINLVADMYVPMDLDASVRHPALIVGHPYGGVKEQTSGLYAQTMTERGFITIAHDASYNGESGGQPHFISSPEATIEDFSAGVDFLGLDPRVDRNRIGVIGVCASGGFALAAAQIDPRLRAVATVSMYDMGGAKWAWGGEEMKDDVRIDMLTKIGEQRWAEASGGKKQYGELPHALTSETDAITREFFDYYRTPRGAHPRATTAMNVSGDPSYLHFRPFDHVDMISPRPVLLIAGENAHSRFFSEQAIAKATDPKELFIVPGAGHVDLYDKVDLIPWDKLEAFFDHHLSA</sequence>
<name>U4Q6W2_9HYPH</name>
<gene>
    <name evidence="2" type="ORF">BN877_p0121</name>
</gene>
<dbReference type="InterPro" id="IPR006311">
    <property type="entry name" value="TAT_signal"/>
</dbReference>
<geneLocation type="plasmid" evidence="2 3">
    <name>IRBL74_p</name>
</geneLocation>
<accession>U4Q6W2</accession>
<proteinExistence type="predicted"/>
<dbReference type="Proteomes" id="UP000016944">
    <property type="component" value="Plasmid IRBL74_p"/>
</dbReference>
<dbReference type="PROSITE" id="PS51318">
    <property type="entry name" value="TAT"/>
    <property type="match status" value="1"/>
</dbReference>
<dbReference type="InterPro" id="IPR000383">
    <property type="entry name" value="Xaa-Pro-like_dom"/>
</dbReference>
<dbReference type="Gene3D" id="3.40.50.1820">
    <property type="entry name" value="alpha/beta hydrolase"/>
    <property type="match status" value="1"/>
</dbReference>